<reference evidence="1" key="2">
    <citation type="submission" date="2020-06" db="EMBL/GenBank/DDBJ databases">
        <title>Helianthus annuus Genome sequencing and assembly Release 2.</title>
        <authorList>
            <person name="Gouzy J."/>
            <person name="Langlade N."/>
            <person name="Munos S."/>
        </authorList>
    </citation>
    <scope>NUCLEOTIDE SEQUENCE</scope>
    <source>
        <tissue evidence="1">Leaves</tissue>
    </source>
</reference>
<gene>
    <name evidence="1" type="ORF">HanXRQr2_Chr13g0605321</name>
</gene>
<sequence>MKDVNLIEPAHELTSRARPSSSSARLQTEPSRANSMVFFSFLRVSYTITLVSNLHKQIIIIILSKSHQLQS</sequence>
<protein>
    <submittedName>
        <fullName evidence="1">Uncharacterized protein</fullName>
    </submittedName>
</protein>
<reference evidence="1" key="1">
    <citation type="journal article" date="2017" name="Nature">
        <title>The sunflower genome provides insights into oil metabolism, flowering and Asterid evolution.</title>
        <authorList>
            <person name="Badouin H."/>
            <person name="Gouzy J."/>
            <person name="Grassa C.J."/>
            <person name="Murat F."/>
            <person name="Staton S.E."/>
            <person name="Cottret L."/>
            <person name="Lelandais-Briere C."/>
            <person name="Owens G.L."/>
            <person name="Carrere S."/>
            <person name="Mayjonade B."/>
            <person name="Legrand L."/>
            <person name="Gill N."/>
            <person name="Kane N.C."/>
            <person name="Bowers J.E."/>
            <person name="Hubner S."/>
            <person name="Bellec A."/>
            <person name="Berard A."/>
            <person name="Berges H."/>
            <person name="Blanchet N."/>
            <person name="Boniface M.C."/>
            <person name="Brunel D."/>
            <person name="Catrice O."/>
            <person name="Chaidir N."/>
            <person name="Claudel C."/>
            <person name="Donnadieu C."/>
            <person name="Faraut T."/>
            <person name="Fievet G."/>
            <person name="Helmstetter N."/>
            <person name="King M."/>
            <person name="Knapp S.J."/>
            <person name="Lai Z."/>
            <person name="Le Paslier M.C."/>
            <person name="Lippi Y."/>
            <person name="Lorenzon L."/>
            <person name="Mandel J.R."/>
            <person name="Marage G."/>
            <person name="Marchand G."/>
            <person name="Marquand E."/>
            <person name="Bret-Mestries E."/>
            <person name="Morien E."/>
            <person name="Nambeesan S."/>
            <person name="Nguyen T."/>
            <person name="Pegot-Espagnet P."/>
            <person name="Pouilly N."/>
            <person name="Raftis F."/>
            <person name="Sallet E."/>
            <person name="Schiex T."/>
            <person name="Thomas J."/>
            <person name="Vandecasteele C."/>
            <person name="Vares D."/>
            <person name="Vear F."/>
            <person name="Vautrin S."/>
            <person name="Crespi M."/>
            <person name="Mangin B."/>
            <person name="Burke J.M."/>
            <person name="Salse J."/>
            <person name="Munos S."/>
            <person name="Vincourt P."/>
            <person name="Rieseberg L.H."/>
            <person name="Langlade N.B."/>
        </authorList>
    </citation>
    <scope>NUCLEOTIDE SEQUENCE</scope>
    <source>
        <tissue evidence="1">Leaves</tissue>
    </source>
</reference>
<dbReference type="Proteomes" id="UP000215914">
    <property type="component" value="Unassembled WGS sequence"/>
</dbReference>
<dbReference type="Gramene" id="mRNA:HanXRQr2_Chr13g0605321">
    <property type="protein sequence ID" value="mRNA:HanXRQr2_Chr13g0605321"/>
    <property type="gene ID" value="HanXRQr2_Chr13g0605321"/>
</dbReference>
<accession>A0A9K3EK90</accession>
<evidence type="ECO:0000313" key="1">
    <source>
        <dbReference type="EMBL" id="KAF5774842.1"/>
    </source>
</evidence>
<proteinExistence type="predicted"/>
<comment type="caution">
    <text evidence="1">The sequence shown here is derived from an EMBL/GenBank/DDBJ whole genome shotgun (WGS) entry which is preliminary data.</text>
</comment>
<dbReference type="EMBL" id="MNCJ02000328">
    <property type="protein sequence ID" value="KAF5774842.1"/>
    <property type="molecule type" value="Genomic_DNA"/>
</dbReference>
<dbReference type="AlphaFoldDB" id="A0A9K3EK90"/>
<evidence type="ECO:0000313" key="2">
    <source>
        <dbReference type="Proteomes" id="UP000215914"/>
    </source>
</evidence>
<name>A0A9K3EK90_HELAN</name>
<keyword evidence="2" id="KW-1185">Reference proteome</keyword>
<organism evidence="1 2">
    <name type="scientific">Helianthus annuus</name>
    <name type="common">Common sunflower</name>
    <dbReference type="NCBI Taxonomy" id="4232"/>
    <lineage>
        <taxon>Eukaryota</taxon>
        <taxon>Viridiplantae</taxon>
        <taxon>Streptophyta</taxon>
        <taxon>Embryophyta</taxon>
        <taxon>Tracheophyta</taxon>
        <taxon>Spermatophyta</taxon>
        <taxon>Magnoliopsida</taxon>
        <taxon>eudicotyledons</taxon>
        <taxon>Gunneridae</taxon>
        <taxon>Pentapetalae</taxon>
        <taxon>asterids</taxon>
        <taxon>campanulids</taxon>
        <taxon>Asterales</taxon>
        <taxon>Asteraceae</taxon>
        <taxon>Asteroideae</taxon>
        <taxon>Heliantheae alliance</taxon>
        <taxon>Heliantheae</taxon>
        <taxon>Helianthus</taxon>
    </lineage>
</organism>